<dbReference type="EMBL" id="JACHWP010000001">
    <property type="protein sequence ID" value="MBB3021796.1"/>
    <property type="molecule type" value="Genomic_DNA"/>
</dbReference>
<dbReference type="SUPFAM" id="SSF63411">
    <property type="entry name" value="LuxS/MPP-like metallohydrolase"/>
    <property type="match status" value="2"/>
</dbReference>
<evidence type="ECO:0000256" key="3">
    <source>
        <dbReference type="SAM" id="MobiDB-lite"/>
    </source>
</evidence>
<dbReference type="PROSITE" id="PS00143">
    <property type="entry name" value="INSULINASE"/>
    <property type="match status" value="1"/>
</dbReference>
<comment type="similarity">
    <text evidence="1 2">Belongs to the peptidase M16 family.</text>
</comment>
<dbReference type="InterPro" id="IPR011765">
    <property type="entry name" value="Pept_M16_N"/>
</dbReference>
<dbReference type="GO" id="GO:0046872">
    <property type="term" value="F:metal ion binding"/>
    <property type="evidence" value="ECO:0007669"/>
    <property type="project" value="InterPro"/>
</dbReference>
<dbReference type="Gene3D" id="3.30.830.10">
    <property type="entry name" value="Metalloenzyme, LuxS/M16 peptidase-like"/>
    <property type="match status" value="2"/>
</dbReference>
<dbReference type="PANTHER" id="PTHR11851">
    <property type="entry name" value="METALLOPROTEASE"/>
    <property type="match status" value="1"/>
</dbReference>
<feature type="compositionally biased region" description="Polar residues" evidence="3">
    <location>
        <begin position="440"/>
        <end position="455"/>
    </location>
</feature>
<dbReference type="GO" id="GO:0004222">
    <property type="term" value="F:metalloendopeptidase activity"/>
    <property type="evidence" value="ECO:0007669"/>
    <property type="project" value="InterPro"/>
</dbReference>
<keyword evidence="7" id="KW-1185">Reference proteome</keyword>
<dbReference type="InterPro" id="IPR001431">
    <property type="entry name" value="Pept_M16_Zn_BS"/>
</dbReference>
<sequence length="455" mass="49294">MPIPLSLTEPGLEQTLEDSTGSLIRRSILPGGIRLITERDPSVRSASVGFWLPVGSRDETPEHAGSTHVLEHLLFKGTPSRTALEIATAFDEVGGETNAATAKEHTCYYARVRSADLPMAISVLADMVTSPLLDEDAFLTEREVILEELAMAEDDPTDVGFEAVMADVLGPDTALGRPVGGTPETVMAVGLENVRDHYREHYAPERLLVTAVGDVDHVQVRELVLAAVSAGGWSLADGALPTPMRSTTAHRMPPEKRSMRELRRDTEQTHVFIGGPSITAVDDRRQAMTVLMSILGGGMSSRLFQEVRERRGLAYSVYSYHSAFRDAGMAGMYAACRAKSADAVADLLVAEVERMAEHGITDDELRRALGQITGSMALGLEDTQSRMARLATSELLQGQFRSVDEALDAFNAVERPQVQQLAAEMADAVGTRVDVGPERTPTQAIPTTTSEENQR</sequence>
<name>A0A839R0D9_9MICO</name>
<dbReference type="Pfam" id="PF05193">
    <property type="entry name" value="Peptidase_M16_C"/>
    <property type="match status" value="1"/>
</dbReference>
<evidence type="ECO:0000259" key="4">
    <source>
        <dbReference type="Pfam" id="PF00675"/>
    </source>
</evidence>
<dbReference type="InterPro" id="IPR011249">
    <property type="entry name" value="Metalloenz_LuxS/M16"/>
</dbReference>
<evidence type="ECO:0000259" key="5">
    <source>
        <dbReference type="Pfam" id="PF05193"/>
    </source>
</evidence>
<gene>
    <name evidence="6" type="ORF">FHX50_000044</name>
</gene>
<dbReference type="GO" id="GO:0006508">
    <property type="term" value="P:proteolysis"/>
    <property type="evidence" value="ECO:0007669"/>
    <property type="project" value="InterPro"/>
</dbReference>
<dbReference type="AlphaFoldDB" id="A0A839R0D9"/>
<comment type="caution">
    <text evidence="6">The sequence shown here is derived from an EMBL/GenBank/DDBJ whole genome shotgun (WGS) entry which is preliminary data.</text>
</comment>
<dbReference type="Pfam" id="PF00675">
    <property type="entry name" value="Peptidase_M16"/>
    <property type="match status" value="1"/>
</dbReference>
<evidence type="ECO:0000256" key="1">
    <source>
        <dbReference type="ARBA" id="ARBA00007261"/>
    </source>
</evidence>
<evidence type="ECO:0000256" key="2">
    <source>
        <dbReference type="RuleBase" id="RU004447"/>
    </source>
</evidence>
<feature type="domain" description="Peptidase M16 N-terminal" evidence="4">
    <location>
        <begin position="35"/>
        <end position="170"/>
    </location>
</feature>
<protein>
    <submittedName>
        <fullName evidence="6">Putative Zn-dependent peptidase</fullName>
    </submittedName>
</protein>
<accession>A0A839R0D9</accession>
<dbReference type="PANTHER" id="PTHR11851:SF49">
    <property type="entry name" value="MITOCHONDRIAL-PROCESSING PEPTIDASE SUBUNIT ALPHA"/>
    <property type="match status" value="1"/>
</dbReference>
<dbReference type="RefSeq" id="WP_183373477.1">
    <property type="nucleotide sequence ID" value="NZ_JACHWP010000001.1"/>
</dbReference>
<evidence type="ECO:0000313" key="7">
    <source>
        <dbReference type="Proteomes" id="UP000568050"/>
    </source>
</evidence>
<reference evidence="6 7" key="1">
    <citation type="submission" date="2020-08" db="EMBL/GenBank/DDBJ databases">
        <title>Sequencing the genomes of 1000 actinobacteria strains.</title>
        <authorList>
            <person name="Klenk H.-P."/>
        </authorList>
    </citation>
    <scope>NUCLEOTIDE SEQUENCE [LARGE SCALE GENOMIC DNA]</scope>
    <source>
        <strain evidence="6 7">DSM 23040</strain>
    </source>
</reference>
<feature type="domain" description="Peptidase M16 C-terminal" evidence="5">
    <location>
        <begin position="191"/>
        <end position="369"/>
    </location>
</feature>
<proteinExistence type="inferred from homology"/>
<dbReference type="InterPro" id="IPR007863">
    <property type="entry name" value="Peptidase_M16_C"/>
</dbReference>
<organism evidence="6 7">
    <name type="scientific">Helcobacillus massiliensis</name>
    <dbReference type="NCBI Taxonomy" id="521392"/>
    <lineage>
        <taxon>Bacteria</taxon>
        <taxon>Bacillati</taxon>
        <taxon>Actinomycetota</taxon>
        <taxon>Actinomycetes</taxon>
        <taxon>Micrococcales</taxon>
        <taxon>Dermabacteraceae</taxon>
        <taxon>Helcobacillus</taxon>
    </lineage>
</organism>
<dbReference type="Proteomes" id="UP000568050">
    <property type="component" value="Unassembled WGS sequence"/>
</dbReference>
<dbReference type="InterPro" id="IPR050361">
    <property type="entry name" value="MPP/UQCRC_Complex"/>
</dbReference>
<feature type="region of interest" description="Disordered" evidence="3">
    <location>
        <begin position="434"/>
        <end position="455"/>
    </location>
</feature>
<evidence type="ECO:0000313" key="6">
    <source>
        <dbReference type="EMBL" id="MBB3021796.1"/>
    </source>
</evidence>